<comment type="caution">
    <text evidence="2">The sequence shown here is derived from an EMBL/GenBank/DDBJ whole genome shotgun (WGS) entry which is preliminary data.</text>
</comment>
<evidence type="ECO:0000313" key="3">
    <source>
        <dbReference type="Proteomes" id="UP001519460"/>
    </source>
</evidence>
<reference evidence="2 3" key="1">
    <citation type="journal article" date="2023" name="Sci. Data">
        <title>Genome assembly of the Korean intertidal mud-creeper Batillaria attramentaria.</title>
        <authorList>
            <person name="Patra A.K."/>
            <person name="Ho P.T."/>
            <person name="Jun S."/>
            <person name="Lee S.J."/>
            <person name="Kim Y."/>
            <person name="Won Y.J."/>
        </authorList>
    </citation>
    <scope>NUCLEOTIDE SEQUENCE [LARGE SCALE GENOMIC DNA]</scope>
    <source>
        <strain evidence="2">Wonlab-2016</strain>
    </source>
</reference>
<sequence>MSPNTRQRDPNLTAGCPQTSNTKSSQDVMKERLVNTRSSSPPSPRTGIRAKMATSDLYDGAFNELPVGGLTHLGTVDGWRAGGVKTSILIRRDLCSCPRPCSFGHCIASFTLTHDFV</sequence>
<evidence type="ECO:0000313" key="2">
    <source>
        <dbReference type="EMBL" id="KAK7505205.1"/>
    </source>
</evidence>
<dbReference type="AlphaFoldDB" id="A0ABD0M009"/>
<evidence type="ECO:0000256" key="1">
    <source>
        <dbReference type="SAM" id="MobiDB-lite"/>
    </source>
</evidence>
<name>A0ABD0M009_9CAEN</name>
<feature type="region of interest" description="Disordered" evidence="1">
    <location>
        <begin position="1"/>
        <end position="48"/>
    </location>
</feature>
<keyword evidence="3" id="KW-1185">Reference proteome</keyword>
<dbReference type="EMBL" id="JACVVK020000011">
    <property type="protein sequence ID" value="KAK7505205.1"/>
    <property type="molecule type" value="Genomic_DNA"/>
</dbReference>
<accession>A0ABD0M009</accession>
<feature type="compositionally biased region" description="Polar residues" evidence="1">
    <location>
        <begin position="16"/>
        <end position="27"/>
    </location>
</feature>
<dbReference type="Proteomes" id="UP001519460">
    <property type="component" value="Unassembled WGS sequence"/>
</dbReference>
<gene>
    <name evidence="2" type="ORF">BaRGS_00003367</name>
</gene>
<organism evidence="2 3">
    <name type="scientific">Batillaria attramentaria</name>
    <dbReference type="NCBI Taxonomy" id="370345"/>
    <lineage>
        <taxon>Eukaryota</taxon>
        <taxon>Metazoa</taxon>
        <taxon>Spiralia</taxon>
        <taxon>Lophotrochozoa</taxon>
        <taxon>Mollusca</taxon>
        <taxon>Gastropoda</taxon>
        <taxon>Caenogastropoda</taxon>
        <taxon>Sorbeoconcha</taxon>
        <taxon>Cerithioidea</taxon>
        <taxon>Batillariidae</taxon>
        <taxon>Batillaria</taxon>
    </lineage>
</organism>
<proteinExistence type="predicted"/>
<protein>
    <submittedName>
        <fullName evidence="2">Uncharacterized protein</fullName>
    </submittedName>
</protein>